<reference evidence="1" key="1">
    <citation type="journal article" date="2021" name="Proc. Natl. Acad. Sci. U.S.A.">
        <title>A Catalog of Tens of Thousands of Viruses from Human Metagenomes Reveals Hidden Associations with Chronic Diseases.</title>
        <authorList>
            <person name="Tisza M.J."/>
            <person name="Buck C.B."/>
        </authorList>
    </citation>
    <scope>NUCLEOTIDE SEQUENCE</scope>
    <source>
        <strain evidence="1">Ctshb19</strain>
    </source>
</reference>
<dbReference type="EMBL" id="BK016086">
    <property type="protein sequence ID" value="DAF93636.1"/>
    <property type="molecule type" value="Genomic_DNA"/>
</dbReference>
<evidence type="ECO:0000313" key="1">
    <source>
        <dbReference type="EMBL" id="DAF93636.1"/>
    </source>
</evidence>
<name>A0A8S5UGS3_9CAUD</name>
<sequence>MSPEYTRTFLSGELLAGNRRSDPHGIRWIKEPIPFEHKKKMTRQVGRYLSDEPSTYLK</sequence>
<protein>
    <submittedName>
        <fullName evidence="1">Uncharacterized protein</fullName>
    </submittedName>
</protein>
<proteinExistence type="predicted"/>
<accession>A0A8S5UGS3</accession>
<organism evidence="1">
    <name type="scientific">Myoviridae sp. ctshb19</name>
    <dbReference type="NCBI Taxonomy" id="2825194"/>
    <lineage>
        <taxon>Viruses</taxon>
        <taxon>Duplodnaviria</taxon>
        <taxon>Heunggongvirae</taxon>
        <taxon>Uroviricota</taxon>
        <taxon>Caudoviricetes</taxon>
    </lineage>
</organism>